<accession>A0A5M5Q8C0</accession>
<gene>
    <name evidence="1" type="ORF">F2Z89_12945</name>
</gene>
<dbReference type="AlphaFoldDB" id="A0A5M5Q8C0"/>
<evidence type="ECO:0000313" key="1">
    <source>
        <dbReference type="EMBL" id="KAA4996346.1"/>
    </source>
</evidence>
<dbReference type="EMBL" id="VWCJ01000008">
    <property type="protein sequence ID" value="KAA4996346.1"/>
    <property type="molecule type" value="Genomic_DNA"/>
</dbReference>
<reference evidence="1 2" key="1">
    <citation type="journal article" date="2019" name="Nat. Med.">
        <title>A library of human gut bacterial isolates paired with longitudinal multiomics data enables mechanistic microbiome research.</title>
        <authorList>
            <person name="Poyet M."/>
            <person name="Groussin M."/>
            <person name="Gibbons S.M."/>
            <person name="Avila-Pacheco J."/>
            <person name="Jiang X."/>
            <person name="Kearney S.M."/>
            <person name="Perrotta A.R."/>
            <person name="Berdy B."/>
            <person name="Zhao S."/>
            <person name="Lieberman T.D."/>
            <person name="Swanson P.K."/>
            <person name="Smith M."/>
            <person name="Roesemann S."/>
            <person name="Alexander J.E."/>
            <person name="Rich S.A."/>
            <person name="Livny J."/>
            <person name="Vlamakis H."/>
            <person name="Clish C."/>
            <person name="Bullock K."/>
            <person name="Deik A."/>
            <person name="Scott J."/>
            <person name="Pierce K.A."/>
            <person name="Xavier R.J."/>
            <person name="Alm E.J."/>
        </authorList>
    </citation>
    <scope>NUCLEOTIDE SEQUENCE [LARGE SCALE GENOMIC DNA]</scope>
    <source>
        <strain evidence="1 2">BIOML-A46</strain>
    </source>
</reference>
<proteinExistence type="predicted"/>
<sequence>MIPLVLNRPDLPFKPMPFGFKTNRALLSNQQSRGSGDTLSTKMLYLCYVNKLKYQND</sequence>
<dbReference type="Proteomes" id="UP000460666">
    <property type="component" value="Unassembled WGS sequence"/>
</dbReference>
<organism evidence="1 2">
    <name type="scientific">Bacteroides fragilis</name>
    <dbReference type="NCBI Taxonomy" id="817"/>
    <lineage>
        <taxon>Bacteria</taxon>
        <taxon>Pseudomonadati</taxon>
        <taxon>Bacteroidota</taxon>
        <taxon>Bacteroidia</taxon>
        <taxon>Bacteroidales</taxon>
        <taxon>Bacteroidaceae</taxon>
        <taxon>Bacteroides</taxon>
    </lineage>
</organism>
<protein>
    <submittedName>
        <fullName evidence="1">Uncharacterized protein</fullName>
    </submittedName>
</protein>
<comment type="caution">
    <text evidence="1">The sequence shown here is derived from an EMBL/GenBank/DDBJ whole genome shotgun (WGS) entry which is preliminary data.</text>
</comment>
<evidence type="ECO:0000313" key="2">
    <source>
        <dbReference type="Proteomes" id="UP000460666"/>
    </source>
</evidence>
<name>A0A5M5Q8C0_BACFG</name>